<dbReference type="AlphaFoldDB" id="A0A165ZK33"/>
<evidence type="ECO:0000313" key="1">
    <source>
        <dbReference type="EMBL" id="KZV83369.1"/>
    </source>
</evidence>
<gene>
    <name evidence="1" type="ORF">EXIGLDRAFT_777627</name>
</gene>
<keyword evidence="2" id="KW-1185">Reference proteome</keyword>
<protein>
    <submittedName>
        <fullName evidence="1">Uncharacterized protein</fullName>
    </submittedName>
</protein>
<dbReference type="Proteomes" id="UP000077266">
    <property type="component" value="Unassembled WGS sequence"/>
</dbReference>
<proteinExistence type="predicted"/>
<name>A0A165ZK33_EXIGL</name>
<dbReference type="EMBL" id="KV426275">
    <property type="protein sequence ID" value="KZV83369.1"/>
    <property type="molecule type" value="Genomic_DNA"/>
</dbReference>
<evidence type="ECO:0000313" key="2">
    <source>
        <dbReference type="Proteomes" id="UP000077266"/>
    </source>
</evidence>
<organism evidence="1 2">
    <name type="scientific">Exidia glandulosa HHB12029</name>
    <dbReference type="NCBI Taxonomy" id="1314781"/>
    <lineage>
        <taxon>Eukaryota</taxon>
        <taxon>Fungi</taxon>
        <taxon>Dikarya</taxon>
        <taxon>Basidiomycota</taxon>
        <taxon>Agaricomycotina</taxon>
        <taxon>Agaricomycetes</taxon>
        <taxon>Auriculariales</taxon>
        <taxon>Exidiaceae</taxon>
        <taxon>Exidia</taxon>
    </lineage>
</organism>
<sequence>MFRAGALRLTFALIICFFRLGRVWDLFPGDSDASGTYSLEVTAGALRLTFALIICFLRLGRVWDLFPGGHSWSVAANIRTHHLLPQTRTRLGPIPWRSQLERCG</sequence>
<accession>A0A165ZK33</accession>
<dbReference type="InParanoid" id="A0A165ZK33"/>
<reference evidence="1 2" key="1">
    <citation type="journal article" date="2016" name="Mol. Biol. Evol.">
        <title>Comparative Genomics of Early-Diverging Mushroom-Forming Fungi Provides Insights into the Origins of Lignocellulose Decay Capabilities.</title>
        <authorList>
            <person name="Nagy L.G."/>
            <person name="Riley R."/>
            <person name="Tritt A."/>
            <person name="Adam C."/>
            <person name="Daum C."/>
            <person name="Floudas D."/>
            <person name="Sun H."/>
            <person name="Yadav J.S."/>
            <person name="Pangilinan J."/>
            <person name="Larsson K.H."/>
            <person name="Matsuura K."/>
            <person name="Barry K."/>
            <person name="Labutti K."/>
            <person name="Kuo R."/>
            <person name="Ohm R.A."/>
            <person name="Bhattacharya S.S."/>
            <person name="Shirouzu T."/>
            <person name="Yoshinaga Y."/>
            <person name="Martin F.M."/>
            <person name="Grigoriev I.V."/>
            <person name="Hibbett D.S."/>
        </authorList>
    </citation>
    <scope>NUCLEOTIDE SEQUENCE [LARGE SCALE GENOMIC DNA]</scope>
    <source>
        <strain evidence="1 2">HHB12029</strain>
    </source>
</reference>